<dbReference type="Pfam" id="PF19277">
    <property type="entry name" value="GPAT_C"/>
    <property type="match status" value="1"/>
</dbReference>
<name>F9Y8D8_KETVW</name>
<dbReference type="GO" id="GO:0006631">
    <property type="term" value="P:fatty acid metabolic process"/>
    <property type="evidence" value="ECO:0007669"/>
    <property type="project" value="TreeGrafter"/>
</dbReference>
<sequence length="473" mass="53499">MTQTISVPLWLLILIVLFAAVTFASHFLFPSVRWFFRKRMERVVARVNERLPRPIEPFKLAERHDMIERLIYDPDVVAQVVEHARTNNVPEAVAFERARDYAREIVPAFSARVYFSLGLRIARWLSRTLYRVRVSGSDAARFERINPDSTVIYVVNHRSNMDYILVTWLVSGSTTVSYAVGEWARVWPLSWLIRAMGAYFIRRKARGALYRRVLERYVQMATAGGVTQAFFPEGGLSLDGYQAKAKLGLFSYQVENYRPGMRNIVFVPVAINYDRILEDRFLIAADQSGVRKFRPPILRGLWAMTSHLLQRMTLRFRGFGSATVAFGTPLSLADAAPTGGAGKTQEIADEMMARIRAVMPVVPVPLIARALLVMEEPTRAKLLGAVTADLEALRGSDALLMRRKPQDVVDDALAALIERRILREHGADLIIAPDSLRVLRFYAASIQHHFGEGPAQPVEHLTPENEQQKLLVS</sequence>
<dbReference type="OrthoDB" id="335193at2"/>
<dbReference type="AlphaFoldDB" id="F9Y8D8"/>
<evidence type="ECO:0000259" key="7">
    <source>
        <dbReference type="SMART" id="SM00563"/>
    </source>
</evidence>
<keyword evidence="8" id="KW-0808">Transferase</keyword>
<comment type="subcellular location">
    <subcellularLocation>
        <location evidence="1">Endomembrane system</location>
        <topology evidence="1">Peripheral membrane protein</topology>
    </subcellularLocation>
</comment>
<dbReference type="PANTHER" id="PTHR12563">
    <property type="entry name" value="GLYCEROL-3-PHOSPHATE ACYLTRANSFERASE"/>
    <property type="match status" value="1"/>
</dbReference>
<feature type="domain" description="Phospholipid/glycerol acyltransferase" evidence="7">
    <location>
        <begin position="151"/>
        <end position="274"/>
    </location>
</feature>
<dbReference type="RefSeq" id="WP_014537445.1">
    <property type="nucleotide sequence ID" value="NC_017384.1"/>
</dbReference>
<dbReference type="Pfam" id="PF01553">
    <property type="entry name" value="Acyltransferase"/>
    <property type="match status" value="1"/>
</dbReference>
<dbReference type="SUPFAM" id="SSF69593">
    <property type="entry name" value="Glycerol-3-phosphate (1)-acyltransferase"/>
    <property type="match status" value="1"/>
</dbReference>
<evidence type="ECO:0000256" key="5">
    <source>
        <dbReference type="ARBA" id="ARBA00048427"/>
    </source>
</evidence>
<dbReference type="PATRIC" id="fig|759362.5.peg.116"/>
<gene>
    <name evidence="8" type="ordered locus">KVU_0109</name>
</gene>
<dbReference type="PANTHER" id="PTHR12563:SF17">
    <property type="entry name" value="DIHYDROXYACETONE PHOSPHATE ACYLTRANSFERASE"/>
    <property type="match status" value="1"/>
</dbReference>
<comment type="catalytic activity">
    <reaction evidence="5">
        <text>sn-glycerol 3-phosphate + an acyl-CoA = a 1-acyl-sn-glycero-3-phosphate + CoA</text>
        <dbReference type="Rhea" id="RHEA:15325"/>
        <dbReference type="ChEBI" id="CHEBI:57287"/>
        <dbReference type="ChEBI" id="CHEBI:57597"/>
        <dbReference type="ChEBI" id="CHEBI:57970"/>
        <dbReference type="ChEBI" id="CHEBI:58342"/>
        <dbReference type="EC" id="2.3.1.15"/>
    </reaction>
</comment>
<evidence type="ECO:0000256" key="4">
    <source>
        <dbReference type="ARBA" id="ARBA00013432"/>
    </source>
</evidence>
<evidence type="ECO:0000256" key="3">
    <source>
        <dbReference type="ARBA" id="ARBA00013113"/>
    </source>
</evidence>
<evidence type="ECO:0000313" key="8">
    <source>
        <dbReference type="EMBL" id="AEM39947.1"/>
    </source>
</evidence>
<dbReference type="eggNOG" id="COG2937">
    <property type="taxonomic scope" value="Bacteria"/>
</dbReference>
<dbReference type="UniPathway" id="UPA00557">
    <property type="reaction ID" value="UER00612"/>
</dbReference>
<dbReference type="KEGG" id="kvl:KVU_0109"/>
<dbReference type="HOGENOM" id="CLU_611008_0_0_5"/>
<keyword evidence="6" id="KW-0812">Transmembrane</keyword>
<comment type="pathway">
    <text evidence="2">Phospholipid metabolism; CDP-diacylglycerol biosynthesis; CDP-diacylglycerol from sn-glycerol 3-phosphate: step 1/3.</text>
</comment>
<dbReference type="InterPro" id="IPR002123">
    <property type="entry name" value="Plipid/glycerol_acylTrfase"/>
</dbReference>
<feature type="transmembrane region" description="Helical" evidence="6">
    <location>
        <begin position="12"/>
        <end position="36"/>
    </location>
</feature>
<dbReference type="GO" id="GO:0016024">
    <property type="term" value="P:CDP-diacylglycerol biosynthetic process"/>
    <property type="evidence" value="ECO:0007669"/>
    <property type="project" value="UniProtKB-UniPathway"/>
</dbReference>
<keyword evidence="8" id="KW-0012">Acyltransferase</keyword>
<dbReference type="GO" id="GO:0012505">
    <property type="term" value="C:endomembrane system"/>
    <property type="evidence" value="ECO:0007669"/>
    <property type="project" value="UniProtKB-SubCell"/>
</dbReference>
<organism evidence="8 9">
    <name type="scientific">Ketogulonicigenium vulgare (strain WSH-001)</name>
    <dbReference type="NCBI Taxonomy" id="759362"/>
    <lineage>
        <taxon>Bacteria</taxon>
        <taxon>Pseudomonadati</taxon>
        <taxon>Pseudomonadota</taxon>
        <taxon>Alphaproteobacteria</taxon>
        <taxon>Rhodobacterales</taxon>
        <taxon>Roseobacteraceae</taxon>
        <taxon>Ketogulonicigenium</taxon>
    </lineage>
</organism>
<proteinExistence type="predicted"/>
<dbReference type="EC" id="2.3.1.15" evidence="3"/>
<evidence type="ECO:0000313" key="9">
    <source>
        <dbReference type="Proteomes" id="UP000000692"/>
    </source>
</evidence>
<dbReference type="Proteomes" id="UP000000692">
    <property type="component" value="Chromosome"/>
</dbReference>
<dbReference type="InterPro" id="IPR022284">
    <property type="entry name" value="GPAT/DHAPAT"/>
</dbReference>
<accession>F9Y8D8</accession>
<dbReference type="InterPro" id="IPR045520">
    <property type="entry name" value="GPAT/DHAPAT_C"/>
</dbReference>
<evidence type="ECO:0000256" key="1">
    <source>
        <dbReference type="ARBA" id="ARBA00004184"/>
    </source>
</evidence>
<keyword evidence="9" id="KW-1185">Reference proteome</keyword>
<evidence type="ECO:0000256" key="6">
    <source>
        <dbReference type="SAM" id="Phobius"/>
    </source>
</evidence>
<reference evidence="8 9" key="1">
    <citation type="journal article" date="2011" name="J. Bacteriol.">
        <title>Complete genome sequence of the industrial strain Ketogulonicigenium vulgare WSH-001.</title>
        <authorList>
            <person name="Liu L."/>
            <person name="Li Y."/>
            <person name="Zhang J."/>
            <person name="Zhou Z."/>
            <person name="Liu J."/>
            <person name="Li X."/>
            <person name="Zhou J."/>
            <person name="Du G."/>
            <person name="Wang L."/>
            <person name="Chen J."/>
        </authorList>
    </citation>
    <scope>NUCLEOTIDE SEQUENCE [LARGE SCALE GENOMIC DNA]</scope>
    <source>
        <strain evidence="8 9">WSH-001</strain>
    </source>
</reference>
<protein>
    <recommendedName>
        <fullName evidence="4">Glycerol-3-phosphate acyltransferase</fullName>
        <ecNumber evidence="3">2.3.1.15</ecNumber>
    </recommendedName>
</protein>
<dbReference type="SMART" id="SM00563">
    <property type="entry name" value="PlsC"/>
    <property type="match status" value="1"/>
</dbReference>
<evidence type="ECO:0000256" key="2">
    <source>
        <dbReference type="ARBA" id="ARBA00004765"/>
    </source>
</evidence>
<dbReference type="EMBL" id="CP002018">
    <property type="protein sequence ID" value="AEM39947.1"/>
    <property type="molecule type" value="Genomic_DNA"/>
</dbReference>
<dbReference type="GO" id="GO:0004366">
    <property type="term" value="F:glycerol-3-phosphate O-acyltransferase activity"/>
    <property type="evidence" value="ECO:0007669"/>
    <property type="project" value="UniProtKB-EC"/>
</dbReference>
<keyword evidence="6" id="KW-1133">Transmembrane helix</keyword>
<keyword evidence="6" id="KW-0472">Membrane</keyword>